<proteinExistence type="predicted"/>
<dbReference type="RefSeq" id="WP_311789119.1">
    <property type="nucleotide sequence ID" value="NZ_JALDYY010000024.1"/>
</dbReference>
<organism evidence="1 2">
    <name type="scientific">Ferirhizobium litorale</name>
    <dbReference type="NCBI Taxonomy" id="2927786"/>
    <lineage>
        <taxon>Bacteria</taxon>
        <taxon>Pseudomonadati</taxon>
        <taxon>Pseudomonadota</taxon>
        <taxon>Alphaproteobacteria</taxon>
        <taxon>Hyphomicrobiales</taxon>
        <taxon>Rhizobiaceae</taxon>
        <taxon>Ferirhizobium</taxon>
    </lineage>
</organism>
<sequence>MIACTGTPLIENRKQLILFDCCESQSSPEPDAKADKHQSGVPGLAPDLPVFVLPFCLHICISIAHCRFGKSKYKSAKRSVAPDVIQTAGRATFWYPDCKASSEKTGN</sequence>
<reference evidence="1" key="1">
    <citation type="submission" date="2022-03" db="EMBL/GenBank/DDBJ databases">
        <title>Fererhizobium litorale gen. nov., sp. nov., isolated from sandy sediments of the Sea of Japan seashore.</title>
        <authorList>
            <person name="Romanenko L."/>
            <person name="Kurilenko V."/>
            <person name="Otstavnykh N."/>
            <person name="Svetashev V."/>
            <person name="Tekutyeva L."/>
            <person name="Isaeva M."/>
            <person name="Mikhailov V."/>
        </authorList>
    </citation>
    <scope>NUCLEOTIDE SEQUENCE</scope>
    <source>
        <strain evidence="1">KMM 9576</strain>
    </source>
</reference>
<gene>
    <name evidence="1" type="ORF">MRS75_06315</name>
</gene>
<comment type="caution">
    <text evidence="1">The sequence shown here is derived from an EMBL/GenBank/DDBJ whole genome shotgun (WGS) entry which is preliminary data.</text>
</comment>
<dbReference type="Proteomes" id="UP001161580">
    <property type="component" value="Unassembled WGS sequence"/>
</dbReference>
<name>A0AAE3U051_9HYPH</name>
<accession>A0AAE3U051</accession>
<keyword evidence="2" id="KW-1185">Reference proteome</keyword>
<dbReference type="EMBL" id="JALDYZ010000002">
    <property type="protein sequence ID" value="MDI7921699.1"/>
    <property type="molecule type" value="Genomic_DNA"/>
</dbReference>
<protein>
    <submittedName>
        <fullName evidence="1">Uncharacterized protein</fullName>
    </submittedName>
</protein>
<evidence type="ECO:0000313" key="1">
    <source>
        <dbReference type="EMBL" id="MDI7921699.1"/>
    </source>
</evidence>
<dbReference type="AlphaFoldDB" id="A0AAE3U051"/>
<evidence type="ECO:0000313" key="2">
    <source>
        <dbReference type="Proteomes" id="UP001161580"/>
    </source>
</evidence>